<dbReference type="OrthoDB" id="6500128at2759"/>
<protein>
    <submittedName>
        <fullName evidence="4">P-loop containing nucleoside triphosphate hydrolase protein</fullName>
    </submittedName>
</protein>
<dbReference type="Gene3D" id="3.40.50.300">
    <property type="entry name" value="P-loop containing nucleotide triphosphate hydrolases"/>
    <property type="match status" value="1"/>
</dbReference>
<reference evidence="4 5" key="1">
    <citation type="journal article" date="2016" name="Mol. Biol. Evol.">
        <title>Comparative Genomics of Early-Diverging Mushroom-Forming Fungi Provides Insights into the Origins of Lignocellulose Decay Capabilities.</title>
        <authorList>
            <person name="Nagy L.G."/>
            <person name="Riley R."/>
            <person name="Tritt A."/>
            <person name="Adam C."/>
            <person name="Daum C."/>
            <person name="Floudas D."/>
            <person name="Sun H."/>
            <person name="Yadav J.S."/>
            <person name="Pangilinan J."/>
            <person name="Larsson K.H."/>
            <person name="Matsuura K."/>
            <person name="Barry K."/>
            <person name="Labutti K."/>
            <person name="Kuo R."/>
            <person name="Ohm R.A."/>
            <person name="Bhattacharya S.S."/>
            <person name="Shirouzu T."/>
            <person name="Yoshinaga Y."/>
            <person name="Martin F.M."/>
            <person name="Grigoriev I.V."/>
            <person name="Hibbett D.S."/>
        </authorList>
    </citation>
    <scope>NUCLEOTIDE SEQUENCE [LARGE SCALE GENOMIC DNA]</scope>
    <source>
        <strain evidence="4 5">CBS 109695</strain>
    </source>
</reference>
<evidence type="ECO:0000313" key="4">
    <source>
        <dbReference type="EMBL" id="KZP02645.1"/>
    </source>
</evidence>
<evidence type="ECO:0000256" key="1">
    <source>
        <dbReference type="ARBA" id="ARBA00022737"/>
    </source>
</evidence>
<organism evidence="4 5">
    <name type="scientific">Athelia psychrophila</name>
    <dbReference type="NCBI Taxonomy" id="1759441"/>
    <lineage>
        <taxon>Eukaryota</taxon>
        <taxon>Fungi</taxon>
        <taxon>Dikarya</taxon>
        <taxon>Basidiomycota</taxon>
        <taxon>Agaricomycotina</taxon>
        <taxon>Agaricomycetes</taxon>
        <taxon>Agaricomycetidae</taxon>
        <taxon>Atheliales</taxon>
        <taxon>Atheliaceae</taxon>
        <taxon>Athelia</taxon>
    </lineage>
</organism>
<name>A0A167T7K3_9AGAM</name>
<keyword evidence="3" id="KW-0067">ATP-binding</keyword>
<dbReference type="InterPro" id="IPR050173">
    <property type="entry name" value="ABC_transporter_C-like"/>
</dbReference>
<evidence type="ECO:0000256" key="2">
    <source>
        <dbReference type="ARBA" id="ARBA00022741"/>
    </source>
</evidence>
<gene>
    <name evidence="4" type="ORF">FIBSPDRAFT_770405</name>
</gene>
<proteinExistence type="predicted"/>
<evidence type="ECO:0000256" key="3">
    <source>
        <dbReference type="ARBA" id="ARBA00022840"/>
    </source>
</evidence>
<keyword evidence="4" id="KW-0378">Hydrolase</keyword>
<dbReference type="GO" id="GO:0042626">
    <property type="term" value="F:ATPase-coupled transmembrane transporter activity"/>
    <property type="evidence" value="ECO:0007669"/>
    <property type="project" value="TreeGrafter"/>
</dbReference>
<sequence>EKQLLCMARAILKQSKVLVMDRATANVDYATDELIRETISHEFPDSTILTIAHRLRTVIVYDRVMILDQGRIVEFDKPAALLADRSSGFYGSRKATAKLSSRCLG</sequence>
<dbReference type="SUPFAM" id="SSF52540">
    <property type="entry name" value="P-loop containing nucleoside triphosphate hydrolases"/>
    <property type="match status" value="1"/>
</dbReference>
<dbReference type="EMBL" id="KV418398">
    <property type="protein sequence ID" value="KZP02645.1"/>
    <property type="molecule type" value="Genomic_DNA"/>
</dbReference>
<dbReference type="AlphaFoldDB" id="A0A167T7K3"/>
<feature type="non-terminal residue" evidence="4">
    <location>
        <position position="1"/>
    </location>
</feature>
<keyword evidence="5" id="KW-1185">Reference proteome</keyword>
<dbReference type="PANTHER" id="PTHR24223:SF353">
    <property type="entry name" value="ABC TRANSPORTER ATP-BINDING PROTEIN_PERMEASE VMR1-RELATED"/>
    <property type="match status" value="1"/>
</dbReference>
<dbReference type="Proteomes" id="UP000076532">
    <property type="component" value="Unassembled WGS sequence"/>
</dbReference>
<keyword evidence="1" id="KW-0677">Repeat</keyword>
<dbReference type="STRING" id="436010.A0A167T7K3"/>
<dbReference type="GO" id="GO:0000329">
    <property type="term" value="C:fungal-type vacuole membrane"/>
    <property type="evidence" value="ECO:0007669"/>
    <property type="project" value="TreeGrafter"/>
</dbReference>
<dbReference type="GO" id="GO:0016787">
    <property type="term" value="F:hydrolase activity"/>
    <property type="evidence" value="ECO:0007669"/>
    <property type="project" value="UniProtKB-KW"/>
</dbReference>
<dbReference type="PANTHER" id="PTHR24223">
    <property type="entry name" value="ATP-BINDING CASSETTE SUB-FAMILY C"/>
    <property type="match status" value="1"/>
</dbReference>
<keyword evidence="2" id="KW-0547">Nucleotide-binding</keyword>
<evidence type="ECO:0000313" key="5">
    <source>
        <dbReference type="Proteomes" id="UP000076532"/>
    </source>
</evidence>
<dbReference type="InterPro" id="IPR027417">
    <property type="entry name" value="P-loop_NTPase"/>
</dbReference>
<accession>A0A167T7K3</accession>
<dbReference type="GO" id="GO:0005524">
    <property type="term" value="F:ATP binding"/>
    <property type="evidence" value="ECO:0007669"/>
    <property type="project" value="UniProtKB-KW"/>
</dbReference>